<dbReference type="WBParaSite" id="ALUE_0001048101-mRNA-1">
    <property type="protein sequence ID" value="ALUE_0001048101-mRNA-1"/>
    <property type="gene ID" value="ALUE_0001048101"/>
</dbReference>
<protein>
    <submittedName>
        <fullName evidence="3">Transposase</fullName>
    </submittedName>
</protein>
<feature type="transmembrane region" description="Helical" evidence="1">
    <location>
        <begin position="12"/>
        <end position="32"/>
    </location>
</feature>
<evidence type="ECO:0000256" key="1">
    <source>
        <dbReference type="SAM" id="Phobius"/>
    </source>
</evidence>
<name>A0A0M3I245_ASCLU</name>
<keyword evidence="1" id="KW-0472">Membrane</keyword>
<keyword evidence="1" id="KW-1133">Transmembrane helix</keyword>
<evidence type="ECO:0000313" key="3">
    <source>
        <dbReference type="WBParaSite" id="ALUE_0001048101-mRNA-1"/>
    </source>
</evidence>
<reference evidence="3" key="1">
    <citation type="submission" date="2017-02" db="UniProtKB">
        <authorList>
            <consortium name="WormBaseParasite"/>
        </authorList>
    </citation>
    <scope>IDENTIFICATION</scope>
</reference>
<proteinExistence type="predicted"/>
<evidence type="ECO:0000313" key="2">
    <source>
        <dbReference type="Proteomes" id="UP000036681"/>
    </source>
</evidence>
<accession>A0A0M3I245</accession>
<organism evidence="2 3">
    <name type="scientific">Ascaris lumbricoides</name>
    <name type="common">Giant roundworm</name>
    <dbReference type="NCBI Taxonomy" id="6252"/>
    <lineage>
        <taxon>Eukaryota</taxon>
        <taxon>Metazoa</taxon>
        <taxon>Ecdysozoa</taxon>
        <taxon>Nematoda</taxon>
        <taxon>Chromadorea</taxon>
        <taxon>Rhabditida</taxon>
        <taxon>Spirurina</taxon>
        <taxon>Ascaridomorpha</taxon>
        <taxon>Ascaridoidea</taxon>
        <taxon>Ascarididae</taxon>
        <taxon>Ascaris</taxon>
    </lineage>
</organism>
<dbReference type="Proteomes" id="UP000036681">
    <property type="component" value="Unplaced"/>
</dbReference>
<sequence>MDPPSLVDDWCSWLIAVPLIVDSIMIASRVRVRKCVDKPIYRDRAICSFLEGIAYVTQRRASETPTHT</sequence>
<keyword evidence="1" id="KW-0812">Transmembrane</keyword>
<dbReference type="AlphaFoldDB" id="A0A0M3I245"/>
<keyword evidence="2" id="KW-1185">Reference proteome</keyword>